<feature type="transmembrane region" description="Helical" evidence="1">
    <location>
        <begin position="69"/>
        <end position="91"/>
    </location>
</feature>
<keyword evidence="1" id="KW-0472">Membrane</keyword>
<keyword evidence="1" id="KW-0812">Transmembrane</keyword>
<gene>
    <name evidence="2" type="ORF">Agub_g10754</name>
</gene>
<organism evidence="2 3">
    <name type="scientific">Astrephomene gubernaculifera</name>
    <dbReference type="NCBI Taxonomy" id="47775"/>
    <lineage>
        <taxon>Eukaryota</taxon>
        <taxon>Viridiplantae</taxon>
        <taxon>Chlorophyta</taxon>
        <taxon>core chlorophytes</taxon>
        <taxon>Chlorophyceae</taxon>
        <taxon>CS clade</taxon>
        <taxon>Chlamydomonadales</taxon>
        <taxon>Astrephomenaceae</taxon>
        <taxon>Astrephomene</taxon>
    </lineage>
</organism>
<name>A0AAD3DY83_9CHLO</name>
<dbReference type="Proteomes" id="UP001054857">
    <property type="component" value="Unassembled WGS sequence"/>
</dbReference>
<accession>A0AAD3DY83</accession>
<protein>
    <submittedName>
        <fullName evidence="2">Uncharacterized protein</fullName>
    </submittedName>
</protein>
<sequence>MASNELVDRAASSARAGPRVVVMRREPIPMDLLVVKEDVSKLPRGVVQTPQQLKEARRDINWASHREHIFAACAAGIHLASFAFNLAFWGFEGMPPDRYWPNSPRLRLGIRPGRYGNLDGAQRIFMDNLARVEGIRE</sequence>
<evidence type="ECO:0000313" key="2">
    <source>
        <dbReference type="EMBL" id="GFR48803.1"/>
    </source>
</evidence>
<evidence type="ECO:0000313" key="3">
    <source>
        <dbReference type="Proteomes" id="UP001054857"/>
    </source>
</evidence>
<comment type="caution">
    <text evidence="2">The sequence shown here is derived from an EMBL/GenBank/DDBJ whole genome shotgun (WGS) entry which is preliminary data.</text>
</comment>
<keyword evidence="3" id="KW-1185">Reference proteome</keyword>
<evidence type="ECO:0000256" key="1">
    <source>
        <dbReference type="SAM" id="Phobius"/>
    </source>
</evidence>
<dbReference type="EMBL" id="BMAR01000026">
    <property type="protein sequence ID" value="GFR48803.1"/>
    <property type="molecule type" value="Genomic_DNA"/>
</dbReference>
<keyword evidence="1" id="KW-1133">Transmembrane helix</keyword>
<proteinExistence type="predicted"/>
<dbReference type="AlphaFoldDB" id="A0AAD3DY83"/>
<reference evidence="2 3" key="1">
    <citation type="journal article" date="2021" name="Sci. Rep.">
        <title>Genome sequencing of the multicellular alga Astrephomene provides insights into convergent evolution of germ-soma differentiation.</title>
        <authorList>
            <person name="Yamashita S."/>
            <person name="Yamamoto K."/>
            <person name="Matsuzaki R."/>
            <person name="Suzuki S."/>
            <person name="Yamaguchi H."/>
            <person name="Hirooka S."/>
            <person name="Minakuchi Y."/>
            <person name="Miyagishima S."/>
            <person name="Kawachi M."/>
            <person name="Toyoda A."/>
            <person name="Nozaki H."/>
        </authorList>
    </citation>
    <scope>NUCLEOTIDE SEQUENCE [LARGE SCALE GENOMIC DNA]</scope>
    <source>
        <strain evidence="2 3">NIES-4017</strain>
    </source>
</reference>